<keyword evidence="4 6" id="KW-0413">Isomerase</keyword>
<sequence length="363" mass="40919">MQKFLSNQNKLFLILLTVILQVFLLKPIQVLADLPTGNAVKDPNAILRNALPIKQVELQEIQHKLEETSDLVRGGRWPALAKTVTKCQSLLKKYQSKIIQEIPTENKKIAENTFLELKENFDNLQDLSKSKDKYSFIATRKEALDKIGGLEEYFLPNQFPYEIPKEFDNLPRLLGRATVNIKTSKGDMKAIVDGFNAPLTAGAFIDLSSKSFYNDLPINRAEEFFVLQTGDPIGEAIGYIDPESNEERHVPLEIRIPNEMDTFYNQTFEDLGLYTETPTLPFATLGTLGWSHSNNAVDDGSSQFFFFLYEAELNPAGRNLIDGRNAAFGYVVDGFEVLEELTKDDTIISIDVLEGIENLKLNA</sequence>
<dbReference type="Proteomes" id="UP000668060">
    <property type="component" value="Unassembled WGS sequence"/>
</dbReference>
<dbReference type="InterPro" id="IPR029000">
    <property type="entry name" value="Cyclophilin-like_dom_sf"/>
</dbReference>
<comment type="caution">
    <text evidence="6">The sequence shown here is derived from an EMBL/GenBank/DDBJ whole genome shotgun (WGS) entry which is preliminary data.</text>
</comment>
<evidence type="ECO:0000256" key="4">
    <source>
        <dbReference type="ARBA" id="ARBA00023235"/>
    </source>
</evidence>
<feature type="domain" description="PPIase cyclophilin-type" evidence="5">
    <location>
        <begin position="186"/>
        <end position="346"/>
    </location>
</feature>
<dbReference type="AlphaFoldDB" id="A0A9D9BTP7"/>
<evidence type="ECO:0000259" key="5">
    <source>
        <dbReference type="PROSITE" id="PS50072"/>
    </source>
</evidence>
<dbReference type="Pfam" id="PF00160">
    <property type="entry name" value="Pro_isomerase"/>
    <property type="match status" value="1"/>
</dbReference>
<dbReference type="InterPro" id="IPR044665">
    <property type="entry name" value="E_coli_cyclophilin_A-like"/>
</dbReference>
<name>A0A9D9BTP7_PROMR</name>
<reference evidence="6" key="1">
    <citation type="journal article" date="2021" name="Front. Mar. Sci.">
        <title>Genomes of Diverse Isolates of Prochlorococcus High-Light-Adapted Clade II in the Western Pacific Ocean.</title>
        <authorList>
            <person name="Yan W."/>
            <person name="Feng X."/>
            <person name="Zhang W."/>
            <person name="Nawaz M.Z."/>
            <person name="Luo T."/>
            <person name="Zhang R."/>
            <person name="Jiao N."/>
        </authorList>
    </citation>
    <scope>NUCLEOTIDE SEQUENCE</scope>
    <source>
        <strain evidence="6">CUG1433</strain>
    </source>
</reference>
<dbReference type="Pfam" id="PF21329">
    <property type="entry name" value="CYP38_PsbQ-like"/>
    <property type="match status" value="1"/>
</dbReference>
<dbReference type="InterPro" id="IPR002130">
    <property type="entry name" value="Cyclophilin-type_PPIase_dom"/>
</dbReference>
<dbReference type="SUPFAM" id="SSF50891">
    <property type="entry name" value="Cyclophilin-like"/>
    <property type="match status" value="1"/>
</dbReference>
<dbReference type="SUPFAM" id="SSF101112">
    <property type="entry name" value="Oxygen-evolving enhancer protein 3"/>
    <property type="match status" value="1"/>
</dbReference>
<dbReference type="Gene3D" id="2.40.100.10">
    <property type="entry name" value="Cyclophilin-like"/>
    <property type="match status" value="1"/>
</dbReference>
<evidence type="ECO:0000256" key="2">
    <source>
        <dbReference type="ARBA" id="ARBA00023078"/>
    </source>
</evidence>
<organism evidence="6 7">
    <name type="scientific">Prochlorococcus marinus CUG1433</name>
    <dbReference type="NCBI Taxonomy" id="2774506"/>
    <lineage>
        <taxon>Bacteria</taxon>
        <taxon>Bacillati</taxon>
        <taxon>Cyanobacteriota</taxon>
        <taxon>Cyanophyceae</taxon>
        <taxon>Synechococcales</taxon>
        <taxon>Prochlorococcaceae</taxon>
        <taxon>Prochlorococcus</taxon>
    </lineage>
</organism>
<dbReference type="InterPro" id="IPR048563">
    <property type="entry name" value="CYP38_PsbQ-like"/>
</dbReference>
<dbReference type="Gene3D" id="1.20.120.290">
    <property type="entry name" value="Oxygen-evolving enhancer protein 3 (PsbQ), four-helix up-down bundle"/>
    <property type="match status" value="1"/>
</dbReference>
<evidence type="ECO:0000256" key="3">
    <source>
        <dbReference type="ARBA" id="ARBA00023110"/>
    </source>
</evidence>
<dbReference type="GO" id="GO:0003755">
    <property type="term" value="F:peptidyl-prolyl cis-trans isomerase activity"/>
    <property type="evidence" value="ECO:0007669"/>
    <property type="project" value="UniProtKB-KW"/>
</dbReference>
<accession>A0A9D9BTP7</accession>
<keyword evidence="3" id="KW-0697">Rotamase</keyword>
<evidence type="ECO:0000313" key="6">
    <source>
        <dbReference type="EMBL" id="MBO6971317.1"/>
    </source>
</evidence>
<protein>
    <recommendedName>
        <fullName evidence="1">peptidylprolyl isomerase</fullName>
        <ecNumber evidence="1">5.2.1.8</ecNumber>
    </recommendedName>
</protein>
<dbReference type="InterPro" id="IPR023222">
    <property type="entry name" value="PsbQ-like_dom_sf"/>
</dbReference>
<gene>
    <name evidence="6" type="ORF">JJ842_05250</name>
</gene>
<evidence type="ECO:0000256" key="1">
    <source>
        <dbReference type="ARBA" id="ARBA00013194"/>
    </source>
</evidence>
<evidence type="ECO:0000313" key="7">
    <source>
        <dbReference type="Proteomes" id="UP000668060"/>
    </source>
</evidence>
<keyword evidence="2" id="KW-0793">Thylakoid</keyword>
<dbReference type="PANTHER" id="PTHR43246">
    <property type="entry name" value="PEPTIDYL-PROLYL CIS-TRANS ISOMERASE CYP38, CHLOROPLASTIC"/>
    <property type="match status" value="1"/>
</dbReference>
<dbReference type="EC" id="5.2.1.8" evidence="1"/>
<proteinExistence type="predicted"/>
<dbReference type="EMBL" id="JAEPLN010000001">
    <property type="protein sequence ID" value="MBO6971317.1"/>
    <property type="molecule type" value="Genomic_DNA"/>
</dbReference>
<dbReference type="PROSITE" id="PS50072">
    <property type="entry name" value="CSA_PPIASE_2"/>
    <property type="match status" value="1"/>
</dbReference>